<feature type="transmembrane region" description="Helical" evidence="1">
    <location>
        <begin position="12"/>
        <end position="29"/>
    </location>
</feature>
<keyword evidence="1" id="KW-0472">Membrane</keyword>
<keyword evidence="3" id="KW-1185">Reference proteome</keyword>
<dbReference type="EMBL" id="BNAG01000002">
    <property type="protein sequence ID" value="GHE62452.1"/>
    <property type="molecule type" value="Genomic_DNA"/>
</dbReference>
<keyword evidence="1" id="KW-1133">Transmembrane helix</keyword>
<keyword evidence="1" id="KW-0812">Transmembrane</keyword>
<sequence length="167" mass="19378">MFNQTVKQFTHIVLASQVIIFCALYYYSFEGTPKLKKLLPKEVRHFEFEKSRTDVLSANPKLVLLKEESFRWVYGLELQNSKISTVVLYFGKSSNEPLYEIIVNYKDAADMEIDANSLLGKPNYKGNEWKFYGKASAPLHAWVYRNKIVYAMPLPGTEWYENGKSTL</sequence>
<proteinExistence type="predicted"/>
<dbReference type="Proteomes" id="UP000658258">
    <property type="component" value="Unassembled WGS sequence"/>
</dbReference>
<gene>
    <name evidence="2" type="ORF">GCM10011340_17080</name>
</gene>
<comment type="caution">
    <text evidence="2">The sequence shown here is derived from an EMBL/GenBank/DDBJ whole genome shotgun (WGS) entry which is preliminary data.</text>
</comment>
<name>A0ABQ3I440_9BACT</name>
<evidence type="ECO:0000256" key="1">
    <source>
        <dbReference type="SAM" id="Phobius"/>
    </source>
</evidence>
<evidence type="ECO:0000313" key="2">
    <source>
        <dbReference type="EMBL" id="GHE62452.1"/>
    </source>
</evidence>
<reference evidence="3" key="1">
    <citation type="journal article" date="2019" name="Int. J. Syst. Evol. Microbiol.">
        <title>The Global Catalogue of Microorganisms (GCM) 10K type strain sequencing project: providing services to taxonomists for standard genome sequencing and annotation.</title>
        <authorList>
            <consortium name="The Broad Institute Genomics Platform"/>
            <consortium name="The Broad Institute Genome Sequencing Center for Infectious Disease"/>
            <person name="Wu L."/>
            <person name="Ma J."/>
        </authorList>
    </citation>
    <scope>NUCLEOTIDE SEQUENCE [LARGE SCALE GENOMIC DNA]</scope>
    <source>
        <strain evidence="3">CGMCC 1.15111</strain>
    </source>
</reference>
<accession>A0ABQ3I440</accession>
<evidence type="ECO:0000313" key="3">
    <source>
        <dbReference type="Proteomes" id="UP000658258"/>
    </source>
</evidence>
<organism evidence="2 3">
    <name type="scientific">Roseivirga thermotolerans</name>
    <dbReference type="NCBI Taxonomy" id="1758176"/>
    <lineage>
        <taxon>Bacteria</taxon>
        <taxon>Pseudomonadati</taxon>
        <taxon>Bacteroidota</taxon>
        <taxon>Cytophagia</taxon>
        <taxon>Cytophagales</taxon>
        <taxon>Roseivirgaceae</taxon>
        <taxon>Roseivirga</taxon>
    </lineage>
</organism>
<dbReference type="RefSeq" id="WP_189629809.1">
    <property type="nucleotide sequence ID" value="NZ_BNAG01000002.1"/>
</dbReference>
<protein>
    <submittedName>
        <fullName evidence="2">Uncharacterized protein</fullName>
    </submittedName>
</protein>